<dbReference type="AlphaFoldDB" id="A0A1R3L3C4"/>
<name>A0A1R3L3C4_9ROSI</name>
<gene>
    <name evidence="1" type="ORF">COLO4_00952</name>
</gene>
<sequence>MKCASMEDQSPILRTNQINTKANPAVPKILGYEETFSRSENL</sequence>
<accession>A0A1R3L3C4</accession>
<dbReference type="Proteomes" id="UP000187203">
    <property type="component" value="Unassembled WGS sequence"/>
</dbReference>
<comment type="caution">
    <text evidence="1">The sequence shown here is derived from an EMBL/GenBank/DDBJ whole genome shotgun (WGS) entry which is preliminary data.</text>
</comment>
<reference evidence="2" key="1">
    <citation type="submission" date="2013-09" db="EMBL/GenBank/DDBJ databases">
        <title>Corchorus olitorius genome sequencing.</title>
        <authorList>
            <person name="Alam M."/>
            <person name="Haque M.S."/>
            <person name="Islam M.S."/>
            <person name="Emdad E.M."/>
            <person name="Islam M.M."/>
            <person name="Ahmed B."/>
            <person name="Halim A."/>
            <person name="Hossen Q.M.M."/>
            <person name="Hossain M.Z."/>
            <person name="Ahmed R."/>
            <person name="Khan M.M."/>
            <person name="Islam R."/>
            <person name="Rashid M.M."/>
            <person name="Khan S.A."/>
            <person name="Rahman M.S."/>
            <person name="Alam M."/>
            <person name="Yahiya A.S."/>
            <person name="Khan M.S."/>
            <person name="Azam M.S."/>
            <person name="Haque T."/>
            <person name="Lashkar M.Z.H."/>
            <person name="Akhand A.I."/>
            <person name="Morshed G."/>
            <person name="Roy S."/>
            <person name="Uddin K.S."/>
            <person name="Rabeya T."/>
            <person name="Hossain A.S."/>
            <person name="Chowdhury A."/>
            <person name="Snigdha A.R."/>
            <person name="Mortoza M.S."/>
            <person name="Matin S.A."/>
            <person name="Hoque S.M.E."/>
            <person name="Islam M.K."/>
            <person name="Roy D.K."/>
            <person name="Haider R."/>
            <person name="Moosa M.M."/>
            <person name="Elias S.M."/>
            <person name="Hasan A.M."/>
            <person name="Jahan S."/>
            <person name="Shafiuddin M."/>
            <person name="Mahmood N."/>
            <person name="Shommy N.S."/>
        </authorList>
    </citation>
    <scope>NUCLEOTIDE SEQUENCE [LARGE SCALE GENOMIC DNA]</scope>
    <source>
        <strain evidence="2">cv. O-4</strain>
    </source>
</reference>
<dbReference type="EMBL" id="AWUE01003274">
    <property type="protein sequence ID" value="OMP13789.1"/>
    <property type="molecule type" value="Genomic_DNA"/>
</dbReference>
<proteinExistence type="predicted"/>
<organism evidence="1 2">
    <name type="scientific">Corchorus olitorius</name>
    <dbReference type="NCBI Taxonomy" id="93759"/>
    <lineage>
        <taxon>Eukaryota</taxon>
        <taxon>Viridiplantae</taxon>
        <taxon>Streptophyta</taxon>
        <taxon>Embryophyta</taxon>
        <taxon>Tracheophyta</taxon>
        <taxon>Spermatophyta</taxon>
        <taxon>Magnoliopsida</taxon>
        <taxon>eudicotyledons</taxon>
        <taxon>Gunneridae</taxon>
        <taxon>Pentapetalae</taxon>
        <taxon>rosids</taxon>
        <taxon>malvids</taxon>
        <taxon>Malvales</taxon>
        <taxon>Malvaceae</taxon>
        <taxon>Grewioideae</taxon>
        <taxon>Apeibeae</taxon>
        <taxon>Corchorus</taxon>
    </lineage>
</organism>
<evidence type="ECO:0000313" key="1">
    <source>
        <dbReference type="EMBL" id="OMP13789.1"/>
    </source>
</evidence>
<protein>
    <submittedName>
        <fullName evidence="1">Uncharacterized protein</fullName>
    </submittedName>
</protein>
<keyword evidence="2" id="KW-1185">Reference proteome</keyword>
<evidence type="ECO:0000313" key="2">
    <source>
        <dbReference type="Proteomes" id="UP000187203"/>
    </source>
</evidence>